<reference evidence="2 3" key="1">
    <citation type="submission" date="2019-04" db="EMBL/GenBank/DDBJ databases">
        <authorList>
            <person name="Feng G."/>
            <person name="Zhang J."/>
            <person name="Zhu H."/>
        </authorList>
    </citation>
    <scope>NUCLEOTIDE SEQUENCE [LARGE SCALE GENOMIC DNA]</scope>
    <source>
        <strain evidence="2 3">JCM 19491</strain>
    </source>
</reference>
<evidence type="ECO:0008006" key="4">
    <source>
        <dbReference type="Google" id="ProtNLM"/>
    </source>
</evidence>
<protein>
    <recommendedName>
        <fullName evidence="4">Ribbon-helix-helix protein, CopG family</fullName>
    </recommendedName>
</protein>
<evidence type="ECO:0000313" key="3">
    <source>
        <dbReference type="Proteomes" id="UP000298284"/>
    </source>
</evidence>
<dbReference type="Pfam" id="PF21983">
    <property type="entry name" value="NikA-like"/>
    <property type="match status" value="1"/>
</dbReference>
<organism evidence="2 3">
    <name type="scientific">Hymenobacter wooponensis</name>
    <dbReference type="NCBI Taxonomy" id="1525360"/>
    <lineage>
        <taxon>Bacteria</taxon>
        <taxon>Pseudomonadati</taxon>
        <taxon>Bacteroidota</taxon>
        <taxon>Cytophagia</taxon>
        <taxon>Cytophagales</taxon>
        <taxon>Hymenobacteraceae</taxon>
        <taxon>Hymenobacter</taxon>
    </lineage>
</organism>
<dbReference type="InterPro" id="IPR053842">
    <property type="entry name" value="NikA-like"/>
</dbReference>
<comment type="caution">
    <text evidence="2">The sequence shown here is derived from an EMBL/GenBank/DDBJ whole genome shotgun (WGS) entry which is preliminary data.</text>
</comment>
<dbReference type="Proteomes" id="UP000298284">
    <property type="component" value="Unassembled WGS sequence"/>
</dbReference>
<gene>
    <name evidence="2" type="ORF">EU557_22875</name>
</gene>
<sequence length="77" mass="8394">MEVNALPGRAPEESDNSQKDQHINVRISARDKKLVEEKAAEAGLRTGEYMRRAALGRKITGKIPPIFGGSWPPPAAI</sequence>
<keyword evidence="3" id="KW-1185">Reference proteome</keyword>
<evidence type="ECO:0000256" key="1">
    <source>
        <dbReference type="SAM" id="MobiDB-lite"/>
    </source>
</evidence>
<accession>A0A4Z0MD03</accession>
<feature type="region of interest" description="Disordered" evidence="1">
    <location>
        <begin position="1"/>
        <end position="22"/>
    </location>
</feature>
<dbReference type="OrthoDB" id="884463at2"/>
<name>A0A4Z0MD03_9BACT</name>
<dbReference type="RefSeq" id="WP_135532808.1">
    <property type="nucleotide sequence ID" value="NZ_SRKZ01000008.1"/>
</dbReference>
<proteinExistence type="predicted"/>
<dbReference type="EMBL" id="SRKZ01000008">
    <property type="protein sequence ID" value="TGD77622.1"/>
    <property type="molecule type" value="Genomic_DNA"/>
</dbReference>
<evidence type="ECO:0000313" key="2">
    <source>
        <dbReference type="EMBL" id="TGD77622.1"/>
    </source>
</evidence>
<feature type="compositionally biased region" description="Basic and acidic residues" evidence="1">
    <location>
        <begin position="10"/>
        <end position="22"/>
    </location>
</feature>
<dbReference type="AlphaFoldDB" id="A0A4Z0MD03"/>